<protein>
    <submittedName>
        <fullName evidence="3">Formylglycine-generating enzyme family protein</fullName>
    </submittedName>
</protein>
<dbReference type="Proteomes" id="UP001203058">
    <property type="component" value="Unassembled WGS sequence"/>
</dbReference>
<sequence>MVRLEGGTFHMGSDNHYPEEVPRHPVRVHGFWIDPAPVTNREFAEFVEATGHVTAAEIAPDPKDYPGALPEMCQPGSLLFTPTEGPVDLRVWSQWWRFEFGVTWRNPQGPGSDWQDMADHPVVHVAFADAHAYAKWAGKSLPTEAEWEYAAWGGADGTEFAWGTELEPGGEHHANVWQGQFPWDNTCADGFARTSPIGSYPPNGFGLSDMIGNVWEWTDDWFRARHPDVADKPCCVPENPRGGPKSDSHDRCGGPPIPRKVVKGGSHLCAPSYCRRYRPAARHPQPIDTSTSHIGFRCVKRDA</sequence>
<evidence type="ECO:0000313" key="4">
    <source>
        <dbReference type="Proteomes" id="UP001203058"/>
    </source>
</evidence>
<feature type="domain" description="Sulfatase-modifying factor enzyme-like" evidence="2">
    <location>
        <begin position="1"/>
        <end position="300"/>
    </location>
</feature>
<dbReference type="EMBL" id="JAKZHW010000001">
    <property type="protein sequence ID" value="MCH8616509.1"/>
    <property type="molecule type" value="Genomic_DNA"/>
</dbReference>
<dbReference type="InterPro" id="IPR051043">
    <property type="entry name" value="Sulfatase_Mod_Factor_Kinase"/>
</dbReference>
<dbReference type="SUPFAM" id="SSF56436">
    <property type="entry name" value="C-type lectin-like"/>
    <property type="match status" value="1"/>
</dbReference>
<reference evidence="3 4" key="1">
    <citation type="submission" date="2022-03" db="EMBL/GenBank/DDBJ databases">
        <authorList>
            <person name="Jo J.-H."/>
            <person name="Im W.-T."/>
        </authorList>
    </citation>
    <scope>NUCLEOTIDE SEQUENCE [LARGE SCALE GENOMIC DNA]</scope>
    <source>
        <strain evidence="3 4">SM33</strain>
    </source>
</reference>
<accession>A0ABS9VPR5</accession>
<dbReference type="RefSeq" id="WP_241447510.1">
    <property type="nucleotide sequence ID" value="NZ_JAKZHW010000001.1"/>
</dbReference>
<dbReference type="InterPro" id="IPR016187">
    <property type="entry name" value="CTDL_fold"/>
</dbReference>
<organism evidence="3 4">
    <name type="scientific">Sphingomonas telluris</name>
    <dbReference type="NCBI Taxonomy" id="2907998"/>
    <lineage>
        <taxon>Bacteria</taxon>
        <taxon>Pseudomonadati</taxon>
        <taxon>Pseudomonadota</taxon>
        <taxon>Alphaproteobacteria</taxon>
        <taxon>Sphingomonadales</taxon>
        <taxon>Sphingomonadaceae</taxon>
        <taxon>Sphingomonas</taxon>
    </lineage>
</organism>
<keyword evidence="4" id="KW-1185">Reference proteome</keyword>
<dbReference type="Pfam" id="PF03781">
    <property type="entry name" value="FGE-sulfatase"/>
    <property type="match status" value="1"/>
</dbReference>
<evidence type="ECO:0000313" key="3">
    <source>
        <dbReference type="EMBL" id="MCH8616509.1"/>
    </source>
</evidence>
<dbReference type="Gene3D" id="3.90.1580.10">
    <property type="entry name" value="paralog of FGE (formylglycine-generating enzyme)"/>
    <property type="match status" value="1"/>
</dbReference>
<proteinExistence type="predicted"/>
<evidence type="ECO:0000256" key="1">
    <source>
        <dbReference type="SAM" id="MobiDB-lite"/>
    </source>
</evidence>
<name>A0ABS9VPR5_9SPHN</name>
<evidence type="ECO:0000259" key="2">
    <source>
        <dbReference type="Pfam" id="PF03781"/>
    </source>
</evidence>
<comment type="caution">
    <text evidence="3">The sequence shown here is derived from an EMBL/GenBank/DDBJ whole genome shotgun (WGS) entry which is preliminary data.</text>
</comment>
<dbReference type="InterPro" id="IPR042095">
    <property type="entry name" value="SUMF_sf"/>
</dbReference>
<dbReference type="PANTHER" id="PTHR23150">
    <property type="entry name" value="SULFATASE MODIFYING FACTOR 1, 2"/>
    <property type="match status" value="1"/>
</dbReference>
<dbReference type="InterPro" id="IPR005532">
    <property type="entry name" value="SUMF_dom"/>
</dbReference>
<dbReference type="PANTHER" id="PTHR23150:SF19">
    <property type="entry name" value="FORMYLGLYCINE-GENERATING ENZYME"/>
    <property type="match status" value="1"/>
</dbReference>
<gene>
    <name evidence="3" type="ORF">LZ016_10400</name>
</gene>
<feature type="region of interest" description="Disordered" evidence="1">
    <location>
        <begin position="237"/>
        <end position="257"/>
    </location>
</feature>